<dbReference type="InterPro" id="IPR019294">
    <property type="entry name" value="Translation_reg_Com"/>
</dbReference>
<proteinExistence type="predicted"/>
<dbReference type="AlphaFoldDB" id="A0A377H6Q6"/>
<organism evidence="1 2">
    <name type="scientific">Gallibacterium anatis</name>
    <dbReference type="NCBI Taxonomy" id="750"/>
    <lineage>
        <taxon>Bacteria</taxon>
        <taxon>Pseudomonadati</taxon>
        <taxon>Pseudomonadota</taxon>
        <taxon>Gammaproteobacteria</taxon>
        <taxon>Pasteurellales</taxon>
        <taxon>Pasteurellaceae</taxon>
        <taxon>Gallibacterium</taxon>
    </lineage>
</organism>
<gene>
    <name evidence="1" type="ORF">NCTC11413_01317</name>
</gene>
<dbReference type="Pfam" id="PF10122">
    <property type="entry name" value="Zn_ribbon_Com"/>
    <property type="match status" value="1"/>
</dbReference>
<evidence type="ECO:0000313" key="2">
    <source>
        <dbReference type="Proteomes" id="UP000254232"/>
    </source>
</evidence>
<name>A0A377H6Q6_9PAST</name>
<dbReference type="EMBL" id="UGGZ01000001">
    <property type="protein sequence ID" value="STO38191.1"/>
    <property type="molecule type" value="Genomic_DNA"/>
</dbReference>
<reference evidence="1 2" key="1">
    <citation type="submission" date="2018-06" db="EMBL/GenBank/DDBJ databases">
        <authorList>
            <consortium name="Pathogen Informatics"/>
            <person name="Doyle S."/>
        </authorList>
    </citation>
    <scope>NUCLEOTIDE SEQUENCE [LARGE SCALE GENOMIC DNA]</scope>
    <source>
        <strain evidence="1 2">NCTC11413</strain>
    </source>
</reference>
<dbReference type="Proteomes" id="UP000254232">
    <property type="component" value="Unassembled WGS sequence"/>
</dbReference>
<evidence type="ECO:0000313" key="1">
    <source>
        <dbReference type="EMBL" id="STO38191.1"/>
    </source>
</evidence>
<accession>A0A377H6Q6</accession>
<protein>
    <submittedName>
        <fullName evidence="1">Mu-like prophage protein Com</fullName>
    </submittedName>
</protein>
<sequence length="44" mass="5352">MQKDLQEMRCKCCKKLLARTKDNKYLEIKCTRCKTLNVFNRNKN</sequence>